<sequence>MIPGCCFRKGNGFSSKSGKNLDSWQNAISDISTCEIVNPPGSDCGMADAGLEAKIRHRTLTWYPELQLQKRSIIRRNYMNIDRTKIPKHPAHSGVSTPLTPASFLERKAKYKDRHITWENECPVYVVYGYDPCRGELEYDENTMDDASLKEAEEIEKNIDKVLNTRTPDREVQKTQSSSEV</sequence>
<dbReference type="Proteomes" id="UP000050761">
    <property type="component" value="Unassembled WGS sequence"/>
</dbReference>
<gene>
    <name evidence="2" type="ORF">HPBE_LOCUS14278</name>
</gene>
<dbReference type="OrthoDB" id="5862539at2759"/>
<evidence type="ECO:0000313" key="4">
    <source>
        <dbReference type="WBParaSite" id="HPBE_0001427701-mRNA-1"/>
    </source>
</evidence>
<name>A0A183FZS0_HELPZ</name>
<evidence type="ECO:0000256" key="1">
    <source>
        <dbReference type="SAM" id="MobiDB-lite"/>
    </source>
</evidence>
<dbReference type="WBParaSite" id="HPBE_0001427701-mRNA-1">
    <property type="protein sequence ID" value="HPBE_0001427701-mRNA-1"/>
    <property type="gene ID" value="HPBE_0001427701"/>
</dbReference>
<accession>A0A3P8DSH2</accession>
<dbReference type="EMBL" id="UZAH01028286">
    <property type="protein sequence ID" value="VDO99102.1"/>
    <property type="molecule type" value="Genomic_DNA"/>
</dbReference>
<keyword evidence="3" id="KW-1185">Reference proteome</keyword>
<evidence type="ECO:0000313" key="3">
    <source>
        <dbReference type="Proteomes" id="UP000050761"/>
    </source>
</evidence>
<dbReference type="AlphaFoldDB" id="A0A183FZS0"/>
<proteinExistence type="predicted"/>
<organism evidence="3 4">
    <name type="scientific">Heligmosomoides polygyrus</name>
    <name type="common">Parasitic roundworm</name>
    <dbReference type="NCBI Taxonomy" id="6339"/>
    <lineage>
        <taxon>Eukaryota</taxon>
        <taxon>Metazoa</taxon>
        <taxon>Ecdysozoa</taxon>
        <taxon>Nematoda</taxon>
        <taxon>Chromadorea</taxon>
        <taxon>Rhabditida</taxon>
        <taxon>Rhabditina</taxon>
        <taxon>Rhabditomorpha</taxon>
        <taxon>Strongyloidea</taxon>
        <taxon>Heligmosomidae</taxon>
        <taxon>Heligmosomoides</taxon>
    </lineage>
</organism>
<reference evidence="4" key="2">
    <citation type="submission" date="2019-09" db="UniProtKB">
        <authorList>
            <consortium name="WormBaseParasite"/>
        </authorList>
    </citation>
    <scope>IDENTIFICATION</scope>
</reference>
<reference evidence="2 3" key="1">
    <citation type="submission" date="2018-11" db="EMBL/GenBank/DDBJ databases">
        <authorList>
            <consortium name="Pathogen Informatics"/>
        </authorList>
    </citation>
    <scope>NUCLEOTIDE SEQUENCE [LARGE SCALE GENOMIC DNA]</scope>
</reference>
<evidence type="ECO:0000313" key="2">
    <source>
        <dbReference type="EMBL" id="VDO99102.1"/>
    </source>
</evidence>
<protein>
    <submittedName>
        <fullName evidence="4">INCENP_ARK-bind domain-containing protein</fullName>
    </submittedName>
</protein>
<accession>A0A183FZS0</accession>
<feature type="region of interest" description="Disordered" evidence="1">
    <location>
        <begin position="160"/>
        <end position="181"/>
    </location>
</feature>